<evidence type="ECO:0000259" key="1">
    <source>
        <dbReference type="PROSITE" id="PS50011"/>
    </source>
</evidence>
<keyword evidence="2" id="KW-0808">Transferase</keyword>
<comment type="caution">
    <text evidence="2">The sequence shown here is derived from an EMBL/GenBank/DDBJ whole genome shotgun (WGS) entry which is preliminary data.</text>
</comment>
<sequence>MVSAVDIASSLKGIIAGHSMPSTEDWPDLEYIGAGRSAVVFRIKSTNKALKLFYPEFEEVALEEAAIYRVLQGNPYYPTLYEAGDNFLLIDYIEGRTLFECLTIGERISEMHIKEVDRALAYAKEKGLTPSDIHLRNIILTNEGNIRLIDVARFRQNRSCQQWNDLKRVYYSFYNKPFFPKRIPTQVLDSIAVTYKKFLEPLSERLMDRDAG</sequence>
<protein>
    <submittedName>
        <fullName evidence="2">Protein kinase family protein</fullName>
    </submittedName>
</protein>
<dbReference type="RefSeq" id="WP_390292785.1">
    <property type="nucleotide sequence ID" value="NZ_JBHSFU010000003.1"/>
</dbReference>
<gene>
    <name evidence="2" type="ORF">ACFO3D_01350</name>
</gene>
<dbReference type="GO" id="GO:0016301">
    <property type="term" value="F:kinase activity"/>
    <property type="evidence" value="ECO:0007669"/>
    <property type="project" value="UniProtKB-KW"/>
</dbReference>
<keyword evidence="2" id="KW-0418">Kinase</keyword>
<dbReference type="PANTHER" id="PTHR37171:SF1">
    <property type="entry name" value="SERINE_THREONINE-PROTEIN KINASE YRZF-RELATED"/>
    <property type="match status" value="1"/>
</dbReference>
<keyword evidence="3" id="KW-1185">Reference proteome</keyword>
<dbReference type="SUPFAM" id="SSF56112">
    <property type="entry name" value="Protein kinase-like (PK-like)"/>
    <property type="match status" value="1"/>
</dbReference>
<dbReference type="Gene3D" id="1.10.510.10">
    <property type="entry name" value="Transferase(Phosphotransferase) domain 1"/>
    <property type="match status" value="1"/>
</dbReference>
<proteinExistence type="predicted"/>
<dbReference type="SMART" id="SM00220">
    <property type="entry name" value="S_TKc"/>
    <property type="match status" value="1"/>
</dbReference>
<organism evidence="2 3">
    <name type="scientific">Virgibacillus kekensis</name>
    <dbReference type="NCBI Taxonomy" id="202261"/>
    <lineage>
        <taxon>Bacteria</taxon>
        <taxon>Bacillati</taxon>
        <taxon>Bacillota</taxon>
        <taxon>Bacilli</taxon>
        <taxon>Bacillales</taxon>
        <taxon>Bacillaceae</taxon>
        <taxon>Virgibacillus</taxon>
    </lineage>
</organism>
<evidence type="ECO:0000313" key="2">
    <source>
        <dbReference type="EMBL" id="MFC4556850.1"/>
    </source>
</evidence>
<dbReference type="InterPro" id="IPR052396">
    <property type="entry name" value="Meiotic_Drive_Suppr_Kinase"/>
</dbReference>
<evidence type="ECO:0000313" key="3">
    <source>
        <dbReference type="Proteomes" id="UP001595989"/>
    </source>
</evidence>
<reference evidence="3" key="1">
    <citation type="journal article" date="2019" name="Int. J. Syst. Evol. Microbiol.">
        <title>The Global Catalogue of Microorganisms (GCM) 10K type strain sequencing project: providing services to taxonomists for standard genome sequencing and annotation.</title>
        <authorList>
            <consortium name="The Broad Institute Genomics Platform"/>
            <consortium name="The Broad Institute Genome Sequencing Center for Infectious Disease"/>
            <person name="Wu L."/>
            <person name="Ma J."/>
        </authorList>
    </citation>
    <scope>NUCLEOTIDE SEQUENCE [LARGE SCALE GENOMIC DNA]</scope>
    <source>
        <strain evidence="3">CGMCC 4.7426</strain>
    </source>
</reference>
<dbReference type="InterPro" id="IPR000719">
    <property type="entry name" value="Prot_kinase_dom"/>
</dbReference>
<accession>A0ABV9DDS6</accession>
<dbReference type="InterPro" id="IPR011009">
    <property type="entry name" value="Kinase-like_dom_sf"/>
</dbReference>
<dbReference type="EMBL" id="JBHSFU010000003">
    <property type="protein sequence ID" value="MFC4556850.1"/>
    <property type="molecule type" value="Genomic_DNA"/>
</dbReference>
<dbReference type="Proteomes" id="UP001595989">
    <property type="component" value="Unassembled WGS sequence"/>
</dbReference>
<name>A0ABV9DDS6_9BACI</name>
<feature type="domain" description="Protein kinase" evidence="1">
    <location>
        <begin position="26"/>
        <end position="212"/>
    </location>
</feature>
<dbReference type="PROSITE" id="PS50011">
    <property type="entry name" value="PROTEIN_KINASE_DOM"/>
    <property type="match status" value="1"/>
</dbReference>
<dbReference type="PANTHER" id="PTHR37171">
    <property type="entry name" value="SERINE/THREONINE-PROTEIN KINASE YRZF-RELATED"/>
    <property type="match status" value="1"/>
</dbReference>